<dbReference type="InterPro" id="IPR040457">
    <property type="entry name" value="GCP_C"/>
</dbReference>
<dbReference type="GO" id="GO:0051011">
    <property type="term" value="F:microtubule minus-end binding"/>
    <property type="evidence" value="ECO:0007669"/>
    <property type="project" value="TreeGrafter"/>
</dbReference>
<dbReference type="Proteomes" id="UP000054248">
    <property type="component" value="Unassembled WGS sequence"/>
</dbReference>
<proteinExistence type="inferred from homology"/>
<dbReference type="InterPro" id="IPR041470">
    <property type="entry name" value="GCP_N"/>
</dbReference>
<dbReference type="AlphaFoldDB" id="A0A0C3LB25"/>
<dbReference type="GO" id="GO:0000278">
    <property type="term" value="P:mitotic cell cycle"/>
    <property type="evidence" value="ECO:0007669"/>
    <property type="project" value="TreeGrafter"/>
</dbReference>
<protein>
    <recommendedName>
        <fullName evidence="5">Spindle pole body component</fullName>
    </recommendedName>
</protein>
<reference evidence="10" key="2">
    <citation type="submission" date="2015-01" db="EMBL/GenBank/DDBJ databases">
        <title>Evolutionary Origins and Diversification of the Mycorrhizal Mutualists.</title>
        <authorList>
            <consortium name="DOE Joint Genome Institute"/>
            <consortium name="Mycorrhizal Genomics Consortium"/>
            <person name="Kohler A."/>
            <person name="Kuo A."/>
            <person name="Nagy L.G."/>
            <person name="Floudas D."/>
            <person name="Copeland A."/>
            <person name="Barry K.W."/>
            <person name="Cichocki N."/>
            <person name="Veneault-Fourrey C."/>
            <person name="LaButti K."/>
            <person name="Lindquist E.A."/>
            <person name="Lipzen A."/>
            <person name="Lundell T."/>
            <person name="Morin E."/>
            <person name="Murat C."/>
            <person name="Riley R."/>
            <person name="Ohm R."/>
            <person name="Sun H."/>
            <person name="Tunlid A."/>
            <person name="Henrissat B."/>
            <person name="Grigoriev I.V."/>
            <person name="Hibbett D.S."/>
            <person name="Martin F."/>
        </authorList>
    </citation>
    <scope>NUCLEOTIDE SEQUENCE [LARGE SCALE GENOMIC DNA]</scope>
    <source>
        <strain evidence="10">MUT 4182</strain>
    </source>
</reference>
<evidence type="ECO:0000259" key="7">
    <source>
        <dbReference type="Pfam" id="PF04130"/>
    </source>
</evidence>
<dbReference type="GO" id="GO:0031122">
    <property type="term" value="P:cytoplasmic microtubule organization"/>
    <property type="evidence" value="ECO:0007669"/>
    <property type="project" value="TreeGrafter"/>
</dbReference>
<keyword evidence="3 5" id="KW-0493">Microtubule</keyword>
<keyword evidence="4 5" id="KW-0206">Cytoskeleton</keyword>
<dbReference type="GO" id="GO:0051321">
    <property type="term" value="P:meiotic cell cycle"/>
    <property type="evidence" value="ECO:0007669"/>
    <property type="project" value="TreeGrafter"/>
</dbReference>
<dbReference type="PANTHER" id="PTHR19302">
    <property type="entry name" value="GAMMA TUBULIN COMPLEX PROTEIN"/>
    <property type="match status" value="1"/>
</dbReference>
<feature type="region of interest" description="Disordered" evidence="6">
    <location>
        <begin position="1"/>
        <end position="60"/>
    </location>
</feature>
<feature type="compositionally biased region" description="Low complexity" evidence="6">
    <location>
        <begin position="244"/>
        <end position="256"/>
    </location>
</feature>
<dbReference type="GO" id="GO:0043015">
    <property type="term" value="F:gamma-tubulin binding"/>
    <property type="evidence" value="ECO:0007669"/>
    <property type="project" value="InterPro"/>
</dbReference>
<dbReference type="GO" id="GO:0051225">
    <property type="term" value="P:spindle assembly"/>
    <property type="evidence" value="ECO:0007669"/>
    <property type="project" value="TreeGrafter"/>
</dbReference>
<dbReference type="PANTHER" id="PTHR19302:SF33">
    <property type="entry name" value="GAMMA-TUBULIN COMPLEX COMPONENT 5"/>
    <property type="match status" value="1"/>
</dbReference>
<feature type="compositionally biased region" description="Polar residues" evidence="6">
    <location>
        <begin position="19"/>
        <end position="53"/>
    </location>
</feature>
<feature type="compositionally biased region" description="Low complexity" evidence="6">
    <location>
        <begin position="222"/>
        <end position="234"/>
    </location>
</feature>
<comment type="subcellular location">
    <subcellularLocation>
        <location evidence="5">Cytoplasm</location>
        <location evidence="5">Cytoskeleton</location>
        <location evidence="5">Microtubule organizing center</location>
    </subcellularLocation>
</comment>
<evidence type="ECO:0000256" key="6">
    <source>
        <dbReference type="SAM" id="MobiDB-lite"/>
    </source>
</evidence>
<reference evidence="9 10" key="1">
    <citation type="submission" date="2014-04" db="EMBL/GenBank/DDBJ databases">
        <authorList>
            <consortium name="DOE Joint Genome Institute"/>
            <person name="Kuo A."/>
            <person name="Girlanda M."/>
            <person name="Perotto S."/>
            <person name="Kohler A."/>
            <person name="Nagy L.G."/>
            <person name="Floudas D."/>
            <person name="Copeland A."/>
            <person name="Barry K.W."/>
            <person name="Cichocki N."/>
            <person name="Veneault-Fourrey C."/>
            <person name="LaButti K."/>
            <person name="Lindquist E.A."/>
            <person name="Lipzen A."/>
            <person name="Lundell T."/>
            <person name="Morin E."/>
            <person name="Murat C."/>
            <person name="Sun H."/>
            <person name="Tunlid A."/>
            <person name="Henrissat B."/>
            <person name="Grigoriev I.V."/>
            <person name="Hibbett D.S."/>
            <person name="Martin F."/>
            <person name="Nordberg H.P."/>
            <person name="Cantor M.N."/>
            <person name="Hua S.X."/>
        </authorList>
    </citation>
    <scope>NUCLEOTIDE SEQUENCE [LARGE SCALE GENOMIC DNA]</scope>
    <source>
        <strain evidence="9 10">MUT 4182</strain>
    </source>
</reference>
<keyword evidence="2 5" id="KW-0963">Cytoplasm</keyword>
<feature type="domain" description="Gamma tubulin complex component protein N-terminal" evidence="8">
    <location>
        <begin position="332"/>
        <end position="636"/>
    </location>
</feature>
<evidence type="ECO:0000259" key="8">
    <source>
        <dbReference type="Pfam" id="PF17681"/>
    </source>
</evidence>
<dbReference type="InterPro" id="IPR007259">
    <property type="entry name" value="GCP"/>
</dbReference>
<dbReference type="GO" id="GO:0005816">
    <property type="term" value="C:spindle pole body"/>
    <property type="evidence" value="ECO:0007669"/>
    <property type="project" value="UniProtKB-ARBA"/>
</dbReference>
<evidence type="ECO:0000256" key="2">
    <source>
        <dbReference type="ARBA" id="ARBA00022490"/>
    </source>
</evidence>
<dbReference type="Pfam" id="PF17681">
    <property type="entry name" value="GCP_N_terminal"/>
    <property type="match status" value="1"/>
</dbReference>
<keyword evidence="10" id="KW-1185">Reference proteome</keyword>
<dbReference type="GO" id="GO:0005874">
    <property type="term" value="C:microtubule"/>
    <property type="evidence" value="ECO:0007669"/>
    <property type="project" value="UniProtKB-KW"/>
</dbReference>
<dbReference type="CDD" id="cd22572">
    <property type="entry name" value="GCP5_NTD"/>
    <property type="match status" value="1"/>
</dbReference>
<feature type="domain" description="Gamma tubulin complex component C-terminal" evidence="7">
    <location>
        <begin position="732"/>
        <end position="1037"/>
    </location>
</feature>
<evidence type="ECO:0000256" key="5">
    <source>
        <dbReference type="RuleBase" id="RU363050"/>
    </source>
</evidence>
<evidence type="ECO:0000256" key="1">
    <source>
        <dbReference type="ARBA" id="ARBA00010337"/>
    </source>
</evidence>
<dbReference type="GO" id="GO:0007020">
    <property type="term" value="P:microtubule nucleation"/>
    <property type="evidence" value="ECO:0007669"/>
    <property type="project" value="InterPro"/>
</dbReference>
<comment type="similarity">
    <text evidence="1 5">Belongs to the TUBGCP family.</text>
</comment>
<dbReference type="OrthoDB" id="66546at2759"/>
<accession>A0A0C3LB25</accession>
<dbReference type="InterPro" id="IPR042241">
    <property type="entry name" value="GCP_C_sf"/>
</dbReference>
<evidence type="ECO:0000313" key="10">
    <source>
        <dbReference type="Proteomes" id="UP000054248"/>
    </source>
</evidence>
<dbReference type="GO" id="GO:0000922">
    <property type="term" value="C:spindle pole"/>
    <property type="evidence" value="ECO:0007669"/>
    <property type="project" value="InterPro"/>
</dbReference>
<feature type="region of interest" description="Disordered" evidence="6">
    <location>
        <begin position="675"/>
        <end position="694"/>
    </location>
</feature>
<organism evidence="9 10">
    <name type="scientific">Tulasnella calospora MUT 4182</name>
    <dbReference type="NCBI Taxonomy" id="1051891"/>
    <lineage>
        <taxon>Eukaryota</taxon>
        <taxon>Fungi</taxon>
        <taxon>Dikarya</taxon>
        <taxon>Basidiomycota</taxon>
        <taxon>Agaricomycotina</taxon>
        <taxon>Agaricomycetes</taxon>
        <taxon>Cantharellales</taxon>
        <taxon>Tulasnellaceae</taxon>
        <taxon>Tulasnella</taxon>
    </lineage>
</organism>
<gene>
    <name evidence="9" type="ORF">M407DRAFT_19953</name>
</gene>
<evidence type="ECO:0000256" key="4">
    <source>
        <dbReference type="ARBA" id="ARBA00023212"/>
    </source>
</evidence>
<feature type="compositionally biased region" description="Low complexity" evidence="6">
    <location>
        <begin position="1"/>
        <end position="18"/>
    </location>
</feature>
<feature type="region of interest" description="Disordered" evidence="6">
    <location>
        <begin position="212"/>
        <end position="279"/>
    </location>
</feature>
<feature type="compositionally biased region" description="Basic and acidic residues" evidence="6">
    <location>
        <begin position="257"/>
        <end position="272"/>
    </location>
</feature>
<dbReference type="Gene3D" id="1.20.120.1900">
    <property type="entry name" value="Gamma-tubulin complex, C-terminal domain"/>
    <property type="match status" value="1"/>
</dbReference>
<dbReference type="Pfam" id="PF04130">
    <property type="entry name" value="GCP_C_terminal"/>
    <property type="match status" value="1"/>
</dbReference>
<dbReference type="EMBL" id="KN822966">
    <property type="protein sequence ID" value="KIO31078.1"/>
    <property type="molecule type" value="Genomic_DNA"/>
</dbReference>
<dbReference type="GO" id="GO:0000930">
    <property type="term" value="C:gamma-tubulin complex"/>
    <property type="evidence" value="ECO:0007669"/>
    <property type="project" value="TreeGrafter"/>
</dbReference>
<dbReference type="InterPro" id="IPR059169">
    <property type="entry name" value="GCP5_N_ext"/>
</dbReference>
<evidence type="ECO:0000313" key="9">
    <source>
        <dbReference type="EMBL" id="KIO31078.1"/>
    </source>
</evidence>
<name>A0A0C3LB25_9AGAM</name>
<dbReference type="STRING" id="1051891.A0A0C3LB25"/>
<dbReference type="HOGENOM" id="CLU_286852_0_0_1"/>
<evidence type="ECO:0000256" key="3">
    <source>
        <dbReference type="ARBA" id="ARBA00022701"/>
    </source>
</evidence>
<sequence>MRPSSSSGFTSRPSTSHSIRSASRFSQRPSSALSHRPGSSLSQRPTSRLSQRPPSRHAQRFASQLGKLVENVTGLSADDEEDYEDAFDLALRTLETNRYTGLRVNLDDVEARIEGLIEKAQIKGQDVMATALSETRTRLKNTVQEVSATTDEPLVRESLLPDHIHFLLLLANAPNFVTQAAAADILHSIRNPPSPPHVLTWEDILAEEPFEGEHWRMPPSPSSSSLSSWSDLPSKQQLVDSEDSTSAAEDSISSESPDLRPDEGEASNKGEPNDDPQGTIDALQQQQYWTNQSPLKDTPFNLGDPSTLGPAFASLGKPLSGPRVYISELNAVREALMALQGCYGYLFQLDPGSHQVQIVPSAPVLPQISPGTFRSLLSAFASTATTLAQLRRFIQFTRLQEVTYGVTYRCRTLSAFSEGVEVVLSDFATWCSDIEMQLCRAQAGSGPEMIVSLLSLRHKLQQRANATFDILWLIARKFCATTNTPSDKELQLPDPCSSAQYILDQLLAYSHSHASMGDPKTAASLMRVFVYAITPLWCSLHLWLKNGVPSMGPLDDRYGSIDGIIHDSEFFIEINDGLLTSADSWHEACTLRSTPNTVDDGVPGFLQTIGSQLLSAGKAVGLLRALGTEDFFYKTGEDGSALEWLADWLDAQTLFGDGPLKEGVSVRLAALANENTLPPTTKPPQLARNDPDGQRKGLWAEEVSTRATHYLLPLCGSAQARLNRVVVEESRLWDHLRAIEDVYLMRRGDIMAEFCDILYSRMDAGLPWNDFHFLNGAFRDSLAASSCRWLDASLMRMSYQATGRDSIARTVAALEGLTLDYQVPFPLNYMLGPASIRSYCKIFVLLLQLRRCNVILRSLDFNCSRYPNSNITNEALRAFYGLKAKLVCIYYNHIVTYVLRDETQRLHEVLASANSLDQMVSQHSAYLDRVLRQCFLLPESDAAHKAVVAILDVTLTARRCFDTASSDVSIDLSSLAMRDERLAERGRRQKQRLRQSQKRLRRNVISFTSETVDTQLADSSSDSSEDLDLSYLSTAMDEQQPDASGGLTGNSWLSRIDDCNVRLDNLMRLLARSVEALSGAAEGSLKTYAILAFSLEDWDR</sequence>